<gene>
    <name evidence="1" type="ORF">RJ640_017206</name>
</gene>
<dbReference type="PANTHER" id="PTHR37763">
    <property type="entry name" value="EXOSOME COMPLEX EXONUCLEASE"/>
    <property type="match status" value="1"/>
</dbReference>
<reference evidence="1" key="1">
    <citation type="submission" date="2022-12" db="EMBL/GenBank/DDBJ databases">
        <title>Draft genome assemblies for two species of Escallonia (Escalloniales).</title>
        <authorList>
            <person name="Chanderbali A."/>
            <person name="Dervinis C."/>
            <person name="Anghel I."/>
            <person name="Soltis D."/>
            <person name="Soltis P."/>
            <person name="Zapata F."/>
        </authorList>
    </citation>
    <scope>NUCLEOTIDE SEQUENCE</scope>
    <source>
        <strain evidence="1">UCBG92.1500</strain>
        <tissue evidence="1">Leaf</tissue>
    </source>
</reference>
<comment type="caution">
    <text evidence="1">The sequence shown here is derived from an EMBL/GenBank/DDBJ whole genome shotgun (WGS) entry which is preliminary data.</text>
</comment>
<keyword evidence="2" id="KW-1185">Reference proteome</keyword>
<dbReference type="AlphaFoldDB" id="A0AA88UQX2"/>
<name>A0AA88UQX2_9ASTE</name>
<proteinExistence type="predicted"/>
<sequence length="417" mass="47230">MACRSLLYRSKMRPNSGLHLNVALYHCSERPHGEEALPSEYYQKTYVKLMKLSHLLKDVDWIDGRLVRINDYSTVTDNQLERAMHSFKSLTRSYIGGPAAQHALKQDLIASSRDAKCIPPLFFSKPNEREPFIVNSLTKVCNFLNVSAQQRKQLRLMICPQVTQHQVWTGALEETLNALKSDMQSTNHWCPGTGTGMGQQIVLSCLKFLDTLVSYDPDSTSWMRLAPTKVKDSHAFRKWEDVLDMFNDLINCLSNEKELLSHVTKLNAMKEGLAQIRDVLIDKNVGYKETRHQESLVQKKLTKTLGHSSPCLFTLLLYYLYGGVRDIEVELCGGVCGSDGGTKFLLSMGKILTSAEEKMVWSGVKQLYRVLGLFKFVWETAGMEGVLELQGHLWCVGTKSNVLTYKGNLFFVHGIHL</sequence>
<dbReference type="PANTHER" id="PTHR37763:SF1">
    <property type="entry name" value="EXOSOME COMPLEX EXONUCLEASE"/>
    <property type="match status" value="1"/>
</dbReference>
<accession>A0AA88UQX2</accession>
<dbReference type="Proteomes" id="UP001187471">
    <property type="component" value="Unassembled WGS sequence"/>
</dbReference>
<organism evidence="1 2">
    <name type="scientific">Escallonia rubra</name>
    <dbReference type="NCBI Taxonomy" id="112253"/>
    <lineage>
        <taxon>Eukaryota</taxon>
        <taxon>Viridiplantae</taxon>
        <taxon>Streptophyta</taxon>
        <taxon>Embryophyta</taxon>
        <taxon>Tracheophyta</taxon>
        <taxon>Spermatophyta</taxon>
        <taxon>Magnoliopsida</taxon>
        <taxon>eudicotyledons</taxon>
        <taxon>Gunneridae</taxon>
        <taxon>Pentapetalae</taxon>
        <taxon>asterids</taxon>
        <taxon>campanulids</taxon>
        <taxon>Escalloniales</taxon>
        <taxon>Escalloniaceae</taxon>
        <taxon>Escallonia</taxon>
    </lineage>
</organism>
<protein>
    <submittedName>
        <fullName evidence="1">Uncharacterized protein</fullName>
    </submittedName>
</protein>
<evidence type="ECO:0000313" key="1">
    <source>
        <dbReference type="EMBL" id="KAK2991051.1"/>
    </source>
</evidence>
<dbReference type="EMBL" id="JAVXUO010000581">
    <property type="protein sequence ID" value="KAK2991051.1"/>
    <property type="molecule type" value="Genomic_DNA"/>
</dbReference>
<evidence type="ECO:0000313" key="2">
    <source>
        <dbReference type="Proteomes" id="UP001187471"/>
    </source>
</evidence>